<dbReference type="KEGG" id="ame:725548"/>
<proteinExistence type="inferred from homology"/>
<dbReference type="InterPro" id="IPR019356">
    <property type="entry name" value="Menorin_dom"/>
</dbReference>
<dbReference type="Proteomes" id="UP000005203">
    <property type="component" value="Linkage group LG4"/>
</dbReference>
<accession>A0A7M7L1B9</accession>
<organism evidence="4">
    <name type="scientific">Apis mellifera</name>
    <name type="common">Honeybee</name>
    <dbReference type="NCBI Taxonomy" id="7460"/>
    <lineage>
        <taxon>Eukaryota</taxon>
        <taxon>Metazoa</taxon>
        <taxon>Ecdysozoa</taxon>
        <taxon>Arthropoda</taxon>
        <taxon>Hexapoda</taxon>
        <taxon>Insecta</taxon>
        <taxon>Pterygota</taxon>
        <taxon>Neoptera</taxon>
        <taxon>Endopterygota</taxon>
        <taxon>Hymenoptera</taxon>
        <taxon>Apocrita</taxon>
        <taxon>Aculeata</taxon>
        <taxon>Apoidea</taxon>
        <taxon>Anthophila</taxon>
        <taxon>Apidae</taxon>
        <taxon>Apis</taxon>
    </lineage>
</organism>
<dbReference type="AlphaFoldDB" id="A0A7M7L1B9"/>
<gene>
    <name evidence="6" type="primary">LOC725548</name>
</gene>
<evidence type="ECO:0000256" key="2">
    <source>
        <dbReference type="SAM" id="SignalP"/>
    </source>
</evidence>
<dbReference type="EnsemblMetazoa" id="XM_026440452">
    <property type="protein sequence ID" value="XP_026296237"/>
    <property type="gene ID" value="LOC725548"/>
</dbReference>
<keyword evidence="2" id="KW-0732">Signal</keyword>
<dbReference type="GO" id="GO:0005615">
    <property type="term" value="C:extracellular space"/>
    <property type="evidence" value="ECO:0007669"/>
    <property type="project" value="TreeGrafter"/>
</dbReference>
<sequence length="323" mass="35011">MKSVVKTASSLLALAVIHSVMCASVTETVANFFPEIEGNLTKISWAHAVNDKATLNKTLEGSAMMLEADVVLGKVTGQDGSVQQPIMAHPPANESDLSLENFLNTVIERKGIKKGVKLDFKSVEAFNASKPILDKVRGNLTFPVFLNADILEGPTNATATPVDPKFFVGQAKAYPKYTLSVGWTTSYANSENNTENIDRYTEQQIQRMINTLTEQQVTQSVTYPVRAGLAANDINVMKTLMENSTASGIKNATLTVWSGEGDKVNAEKLSQMIREIGVEKVYVDVPKELLDKLRLSAASSPERPATLVLAATLFLAVSLSTML</sequence>
<name>A0A7M7L1B9_APIME</name>
<comment type="similarity">
    <text evidence="1">Belongs to the menorin family.</text>
</comment>
<accession>A0A8B8GX20</accession>
<feature type="signal peptide" evidence="2">
    <location>
        <begin position="1"/>
        <end position="22"/>
    </location>
</feature>
<evidence type="ECO:0000313" key="5">
    <source>
        <dbReference type="Proteomes" id="UP000005203"/>
    </source>
</evidence>
<reference evidence="4" key="1">
    <citation type="submission" date="2021-01" db="UniProtKB">
        <authorList>
            <consortium name="EnsemblMetazoa"/>
        </authorList>
    </citation>
    <scope>IDENTIFICATION</scope>
    <source>
        <strain evidence="4">DH4</strain>
    </source>
</reference>
<protein>
    <submittedName>
        <fullName evidence="6">Protein FAM151B isoform X1</fullName>
    </submittedName>
</protein>
<evidence type="ECO:0000259" key="3">
    <source>
        <dbReference type="Pfam" id="PF10223"/>
    </source>
</evidence>
<dbReference type="Pfam" id="PF10223">
    <property type="entry name" value="Menorin_N"/>
    <property type="match status" value="1"/>
</dbReference>
<feature type="domain" description="Menorin-like" evidence="3">
    <location>
        <begin position="39"/>
        <end position="289"/>
    </location>
</feature>
<dbReference type="RefSeq" id="XP_026296237.1">
    <property type="nucleotide sequence ID" value="XM_026440452.1"/>
</dbReference>
<dbReference type="OMA" id="GFTLWWA"/>
<dbReference type="GeneID" id="725548"/>
<reference evidence="6" key="2">
    <citation type="submission" date="2025-04" db="UniProtKB">
        <authorList>
            <consortium name="RefSeq"/>
        </authorList>
    </citation>
    <scope>IDENTIFICATION</scope>
    <source>
        <strain evidence="6">DH4</strain>
        <tissue evidence="6">Whole body</tissue>
    </source>
</reference>
<feature type="chain" id="PRO_5044660098" evidence="2">
    <location>
        <begin position="23"/>
        <end position="323"/>
    </location>
</feature>
<dbReference type="OrthoDB" id="413402at2759"/>
<evidence type="ECO:0000256" key="1">
    <source>
        <dbReference type="ARBA" id="ARBA00044953"/>
    </source>
</evidence>
<dbReference type="PANTHER" id="PTHR21184:SF6">
    <property type="entry name" value="CONSERVED PLASMA MEMBRANE PROTEIN"/>
    <property type="match status" value="1"/>
</dbReference>
<keyword evidence="5" id="KW-1185">Reference proteome</keyword>
<evidence type="ECO:0000313" key="4">
    <source>
        <dbReference type="EnsemblMetazoa" id="XP_026296237"/>
    </source>
</evidence>
<dbReference type="PANTHER" id="PTHR21184">
    <property type="entry name" value="MENORIN (DENDRITIC BRANCHING PROTEIN)"/>
    <property type="match status" value="1"/>
</dbReference>
<evidence type="ECO:0000313" key="6">
    <source>
        <dbReference type="RefSeq" id="XP_026296237.1"/>
    </source>
</evidence>